<dbReference type="Proteomes" id="UP001148838">
    <property type="component" value="Unassembled WGS sequence"/>
</dbReference>
<feature type="domain" description="DUF4789" evidence="2">
    <location>
        <begin position="67"/>
        <end position="116"/>
    </location>
</feature>
<dbReference type="PANTHER" id="PTHR21177">
    <property type="entry name" value="IP06524P-RELATED"/>
    <property type="match status" value="1"/>
</dbReference>
<keyword evidence="1" id="KW-0732">Signal</keyword>
<name>A0ABQ8TZ62_PERAM</name>
<keyword evidence="4" id="KW-1185">Reference proteome</keyword>
<feature type="non-terminal residue" evidence="3">
    <location>
        <position position="1"/>
    </location>
</feature>
<dbReference type="Pfam" id="PF16033">
    <property type="entry name" value="DUF4789"/>
    <property type="match status" value="2"/>
</dbReference>
<evidence type="ECO:0000313" key="3">
    <source>
        <dbReference type="EMBL" id="KAJ4451128.1"/>
    </source>
</evidence>
<organism evidence="3 4">
    <name type="scientific">Periplaneta americana</name>
    <name type="common">American cockroach</name>
    <name type="synonym">Blatta americana</name>
    <dbReference type="NCBI Taxonomy" id="6978"/>
    <lineage>
        <taxon>Eukaryota</taxon>
        <taxon>Metazoa</taxon>
        <taxon>Ecdysozoa</taxon>
        <taxon>Arthropoda</taxon>
        <taxon>Hexapoda</taxon>
        <taxon>Insecta</taxon>
        <taxon>Pterygota</taxon>
        <taxon>Neoptera</taxon>
        <taxon>Polyneoptera</taxon>
        <taxon>Dictyoptera</taxon>
        <taxon>Blattodea</taxon>
        <taxon>Blattoidea</taxon>
        <taxon>Blattidae</taxon>
        <taxon>Blattinae</taxon>
        <taxon>Periplaneta</taxon>
    </lineage>
</organism>
<gene>
    <name evidence="3" type="ORF">ANN_02568</name>
</gene>
<feature type="chain" id="PRO_5046615404" description="DUF4789 domain-containing protein" evidence="1">
    <location>
        <begin position="34"/>
        <end position="487"/>
    </location>
</feature>
<reference evidence="3 4" key="1">
    <citation type="journal article" date="2022" name="Allergy">
        <title>Genome assembly and annotation of Periplaneta americana reveal a comprehensive cockroach allergen profile.</title>
        <authorList>
            <person name="Wang L."/>
            <person name="Xiong Q."/>
            <person name="Saelim N."/>
            <person name="Wang L."/>
            <person name="Nong W."/>
            <person name="Wan A.T."/>
            <person name="Shi M."/>
            <person name="Liu X."/>
            <person name="Cao Q."/>
            <person name="Hui J.H.L."/>
            <person name="Sookrung N."/>
            <person name="Leung T.F."/>
            <person name="Tungtrongchitr A."/>
            <person name="Tsui S.K.W."/>
        </authorList>
    </citation>
    <scope>NUCLEOTIDE SEQUENCE [LARGE SCALE GENOMIC DNA]</scope>
    <source>
        <strain evidence="3">PWHHKU_190912</strain>
    </source>
</reference>
<evidence type="ECO:0000259" key="2">
    <source>
        <dbReference type="Pfam" id="PF16033"/>
    </source>
</evidence>
<evidence type="ECO:0000256" key="1">
    <source>
        <dbReference type="SAM" id="SignalP"/>
    </source>
</evidence>
<protein>
    <recommendedName>
        <fullName evidence="2">DUF4789 domain-containing protein</fullName>
    </recommendedName>
</protein>
<evidence type="ECO:0000313" key="4">
    <source>
        <dbReference type="Proteomes" id="UP001148838"/>
    </source>
</evidence>
<dbReference type="InterPro" id="IPR031993">
    <property type="entry name" value="DUF4789"/>
</dbReference>
<proteinExistence type="predicted"/>
<accession>A0ABQ8TZ62</accession>
<comment type="caution">
    <text evidence="3">The sequence shown here is derived from an EMBL/GenBank/DDBJ whole genome shotgun (WGS) entry which is preliminary data.</text>
</comment>
<feature type="domain" description="DUF4789" evidence="2">
    <location>
        <begin position="267"/>
        <end position="315"/>
    </location>
</feature>
<sequence>LCAQGMQGGGSAGCVLLICIMCLQAAVLPPPWADPVRNPCAVQPGGWQLLFWPLDGQCYRIFQQGPPCPDTMELGPGVKGAAECRCPPGTAQSPRDALCHTLFKRGPCPRGQYFAPVPDKPGKSSNSGDSVRRRWGTCREPEQCLELDHAFWARDESCYPQHERGPCPKGELLTATGSGGIGECRCKSTGALGKYYWAAGDSCHEHFTKGPCLEKGTLFLPNGQCGCTKDLPHYDATTGQCYEIGGIGPCPAGHQFTLPPNKTEHSNATKATCQCKEGHALWAETGACYRLYTRGPCPAGQFLLNSTSCVPIPCRQGRLYFPEESTCYKIGTRGPCPPGQIVLFENAVRPSVDGVSYRGMCGCSGPIEDTKQNLCHKTYEESEVLEKQCDSKAGMVKWNETCYPLYTKGPCSTGQWLVPLREGKQWYEQVPRKKQLRATCECRPGYKPTKTIVRGDIKTGSAIYIEQCQSPSVMIARFLNQNYYPQH</sequence>
<feature type="signal peptide" evidence="1">
    <location>
        <begin position="1"/>
        <end position="33"/>
    </location>
</feature>
<dbReference type="PANTHER" id="PTHR21177:SF7">
    <property type="entry name" value="GH11627P"/>
    <property type="match status" value="1"/>
</dbReference>
<dbReference type="EMBL" id="JAJSOF020000001">
    <property type="protein sequence ID" value="KAJ4451128.1"/>
    <property type="molecule type" value="Genomic_DNA"/>
</dbReference>